<organism evidence="1 2">
    <name type="scientific">Manihot esculenta</name>
    <name type="common">Cassava</name>
    <name type="synonym">Jatropha manihot</name>
    <dbReference type="NCBI Taxonomy" id="3983"/>
    <lineage>
        <taxon>Eukaryota</taxon>
        <taxon>Viridiplantae</taxon>
        <taxon>Streptophyta</taxon>
        <taxon>Embryophyta</taxon>
        <taxon>Tracheophyta</taxon>
        <taxon>Spermatophyta</taxon>
        <taxon>Magnoliopsida</taxon>
        <taxon>eudicotyledons</taxon>
        <taxon>Gunneridae</taxon>
        <taxon>Pentapetalae</taxon>
        <taxon>rosids</taxon>
        <taxon>fabids</taxon>
        <taxon>Malpighiales</taxon>
        <taxon>Euphorbiaceae</taxon>
        <taxon>Crotonoideae</taxon>
        <taxon>Manihoteae</taxon>
        <taxon>Manihot</taxon>
    </lineage>
</organism>
<proteinExistence type="predicted"/>
<protein>
    <submittedName>
        <fullName evidence="1">Uncharacterized protein</fullName>
    </submittedName>
</protein>
<dbReference type="Proteomes" id="UP000091857">
    <property type="component" value="Chromosome 13"/>
</dbReference>
<dbReference type="EMBL" id="CM004399">
    <property type="protein sequence ID" value="KAG8640843.1"/>
    <property type="molecule type" value="Genomic_DNA"/>
</dbReference>
<keyword evidence="2" id="KW-1185">Reference proteome</keyword>
<evidence type="ECO:0000313" key="2">
    <source>
        <dbReference type="Proteomes" id="UP000091857"/>
    </source>
</evidence>
<sequence length="86" mass="10461">MFELKLLLLLFIKTELCRNFSKTMDISEEVEDEEKELEHSSLQEKLDRELQELDKRLEQKEEEDLHPENVYYSEMKDAGFFDADWE</sequence>
<evidence type="ECO:0000313" key="1">
    <source>
        <dbReference type="EMBL" id="KAG8640843.1"/>
    </source>
</evidence>
<reference evidence="2" key="1">
    <citation type="journal article" date="2016" name="Nat. Biotechnol.">
        <title>Sequencing wild and cultivated cassava and related species reveals extensive interspecific hybridization and genetic diversity.</title>
        <authorList>
            <person name="Bredeson J.V."/>
            <person name="Lyons J.B."/>
            <person name="Prochnik S.E."/>
            <person name="Wu G.A."/>
            <person name="Ha C.M."/>
            <person name="Edsinger-Gonzales E."/>
            <person name="Grimwood J."/>
            <person name="Schmutz J."/>
            <person name="Rabbi I.Y."/>
            <person name="Egesi C."/>
            <person name="Nauluvula P."/>
            <person name="Lebot V."/>
            <person name="Ndunguru J."/>
            <person name="Mkamilo G."/>
            <person name="Bart R.S."/>
            <person name="Setter T.L."/>
            <person name="Gleadow R.M."/>
            <person name="Kulakow P."/>
            <person name="Ferguson M.E."/>
            <person name="Rounsley S."/>
            <person name="Rokhsar D.S."/>
        </authorList>
    </citation>
    <scope>NUCLEOTIDE SEQUENCE [LARGE SCALE GENOMIC DNA]</scope>
    <source>
        <strain evidence="2">cv. AM560-2</strain>
    </source>
</reference>
<comment type="caution">
    <text evidence="1">The sequence shown here is derived from an EMBL/GenBank/DDBJ whole genome shotgun (WGS) entry which is preliminary data.</text>
</comment>
<accession>A0ACB7GKK5</accession>
<gene>
    <name evidence="1" type="ORF">MANES_13G082278v8</name>
</gene>
<name>A0ACB7GKK5_MANES</name>